<dbReference type="Pfam" id="PF10124">
    <property type="entry name" value="Mu-like_gpT"/>
    <property type="match status" value="1"/>
</dbReference>
<evidence type="ECO:0000313" key="3">
    <source>
        <dbReference type="Proteomes" id="UP000207598"/>
    </source>
</evidence>
<keyword evidence="3" id="KW-1185">Reference proteome</keyword>
<evidence type="ECO:0000259" key="1">
    <source>
        <dbReference type="Pfam" id="PF10124"/>
    </source>
</evidence>
<dbReference type="RefSeq" id="WP_094023817.1">
    <property type="nucleotide sequence ID" value="NZ_FXYF01000036.1"/>
</dbReference>
<proteinExistence type="predicted"/>
<reference evidence="2 3" key="1">
    <citation type="submission" date="2017-05" db="EMBL/GenBank/DDBJ databases">
        <authorList>
            <person name="Song R."/>
            <person name="Chenine A.L."/>
            <person name="Ruprecht R.M."/>
        </authorList>
    </citation>
    <scope>NUCLEOTIDE SEQUENCE [LARGE SCALE GENOMIC DNA]</scope>
    <source>
        <strain evidence="2 3">CECT 8898</strain>
    </source>
</reference>
<dbReference type="AlphaFoldDB" id="A0A238L7D5"/>
<dbReference type="EMBL" id="FXYF01000036">
    <property type="protein sequence ID" value="SMX50918.1"/>
    <property type="molecule type" value="Genomic_DNA"/>
</dbReference>
<dbReference type="InterPro" id="IPR018774">
    <property type="entry name" value="Phage_Mu_GpT"/>
</dbReference>
<name>A0A238L7D5_9RHOB</name>
<sequence length="298" mass="32950">MLVNEQNIDLVFRGFKETYTDAFLNAAVNWEKIAMKVSSEGSEETYGWLGGVPQLREWIGQRVVWGLQAHGFTIRNRKFESTVSVPRENIADDKLGVFKPAFSQMGELARTHPEELIFALLASGFDTLCFDGQSFFDTDHPVTGPDGVTINVSNSGGGSGTAWFLLDTSRTVKPTLWQERERYEFTMLTRAEDRNVFMNDEYLYGVRARVNAGFGLWQLAYGSKQTLNATNYAAARAAMMGYKSSEGRILGVRPTTLVVPPSLEDAALKLLNTETLDGGASNPYKGTAELIVTPYLGA</sequence>
<protein>
    <submittedName>
        <fullName evidence="2">Mu-like prophage major head subunit gpT</fullName>
    </submittedName>
</protein>
<dbReference type="Proteomes" id="UP000207598">
    <property type="component" value="Unassembled WGS sequence"/>
</dbReference>
<gene>
    <name evidence="2" type="ORF">MAA8898_05125</name>
</gene>
<accession>A0A238L7D5</accession>
<feature type="domain" description="Bacteriophage Mu GpT" evidence="1">
    <location>
        <begin position="10"/>
        <end position="296"/>
    </location>
</feature>
<evidence type="ECO:0000313" key="2">
    <source>
        <dbReference type="EMBL" id="SMX50918.1"/>
    </source>
</evidence>
<organism evidence="2 3">
    <name type="scientific">Maliponia aquimaris</name>
    <dbReference type="NCBI Taxonomy" id="1673631"/>
    <lineage>
        <taxon>Bacteria</taxon>
        <taxon>Pseudomonadati</taxon>
        <taxon>Pseudomonadota</taxon>
        <taxon>Alphaproteobacteria</taxon>
        <taxon>Rhodobacterales</taxon>
        <taxon>Paracoccaceae</taxon>
        <taxon>Maliponia</taxon>
    </lineage>
</organism>
<dbReference type="OrthoDB" id="9804833at2"/>